<proteinExistence type="predicted"/>
<name>A0AA97NLL6_PYRO3</name>
<organism evidence="2">
    <name type="scientific">Pyricularia oryzae (strain Y34)</name>
    <name type="common">Rice blast fungus</name>
    <name type="synonym">Magnaporthe oryzae</name>
    <dbReference type="NCBI Taxonomy" id="1143189"/>
    <lineage>
        <taxon>Eukaryota</taxon>
        <taxon>Fungi</taxon>
        <taxon>Dikarya</taxon>
        <taxon>Ascomycota</taxon>
        <taxon>Pezizomycotina</taxon>
        <taxon>Sordariomycetes</taxon>
        <taxon>Sordariomycetidae</taxon>
        <taxon>Magnaporthales</taxon>
        <taxon>Pyriculariaceae</taxon>
        <taxon>Pyricularia</taxon>
    </lineage>
</organism>
<protein>
    <submittedName>
        <fullName evidence="2">Uncharacterized protein</fullName>
    </submittedName>
</protein>
<accession>A0AA97NLL6</accession>
<dbReference type="Proteomes" id="UP000011086">
    <property type="component" value="Unassembled WGS sequence"/>
</dbReference>
<reference evidence="2" key="1">
    <citation type="journal article" date="2012" name="PLoS Genet.">
        <title>Comparative analysis of the genomes of two field isolates of the rice blast fungus Magnaporthe oryzae.</title>
        <authorList>
            <person name="Xue M."/>
            <person name="Yang J."/>
            <person name="Li Z."/>
            <person name="Hu S."/>
            <person name="Yao N."/>
            <person name="Dean R.A."/>
            <person name="Zhao W."/>
            <person name="Shen M."/>
            <person name="Zhang H."/>
            <person name="Li C."/>
            <person name="Liu L."/>
            <person name="Cao L."/>
            <person name="Xu X."/>
            <person name="Xing Y."/>
            <person name="Hsiang T."/>
            <person name="Zhang Z."/>
            <person name="Xu J.R."/>
            <person name="Peng Y.L."/>
        </authorList>
    </citation>
    <scope>NUCLEOTIDE SEQUENCE</scope>
    <source>
        <strain evidence="2">Y34</strain>
    </source>
</reference>
<dbReference type="AlphaFoldDB" id="A0AA97NLL6"/>
<feature type="region of interest" description="Disordered" evidence="1">
    <location>
        <begin position="1"/>
        <end position="39"/>
    </location>
</feature>
<evidence type="ECO:0000313" key="2">
    <source>
        <dbReference type="EMBL" id="ELQ32405.1"/>
    </source>
</evidence>
<dbReference type="EMBL" id="JH793795">
    <property type="protein sequence ID" value="ELQ32405.1"/>
    <property type="molecule type" value="Genomic_DNA"/>
</dbReference>
<sequence>MPEYDRDARAADRREDAMSGLSGENPTDSHHAQQNDPCS</sequence>
<gene>
    <name evidence="2" type="ORF">OOU_Y34scaffold01167g1</name>
</gene>
<feature type="compositionally biased region" description="Basic and acidic residues" evidence="1">
    <location>
        <begin position="1"/>
        <end position="17"/>
    </location>
</feature>
<evidence type="ECO:0000256" key="1">
    <source>
        <dbReference type="SAM" id="MobiDB-lite"/>
    </source>
</evidence>